<name>A0AAV7L0R2_PLEWA</name>
<keyword evidence="3" id="KW-1185">Reference proteome</keyword>
<feature type="region of interest" description="Disordered" evidence="1">
    <location>
        <begin position="100"/>
        <end position="151"/>
    </location>
</feature>
<reference evidence="2" key="1">
    <citation type="journal article" date="2022" name="bioRxiv">
        <title>Sequencing and chromosome-scale assembly of the giantPleurodeles waltlgenome.</title>
        <authorList>
            <person name="Brown T."/>
            <person name="Elewa A."/>
            <person name="Iarovenko S."/>
            <person name="Subramanian E."/>
            <person name="Araus A.J."/>
            <person name="Petzold A."/>
            <person name="Susuki M."/>
            <person name="Suzuki K.-i.T."/>
            <person name="Hayashi T."/>
            <person name="Toyoda A."/>
            <person name="Oliveira C."/>
            <person name="Osipova E."/>
            <person name="Leigh N.D."/>
            <person name="Simon A."/>
            <person name="Yun M.H."/>
        </authorList>
    </citation>
    <scope>NUCLEOTIDE SEQUENCE</scope>
    <source>
        <strain evidence="2">20211129_DDA</strain>
        <tissue evidence="2">Liver</tissue>
    </source>
</reference>
<dbReference type="EMBL" id="JANPWB010000016">
    <property type="protein sequence ID" value="KAJ1084758.1"/>
    <property type="molecule type" value="Genomic_DNA"/>
</dbReference>
<feature type="region of interest" description="Disordered" evidence="1">
    <location>
        <begin position="168"/>
        <end position="195"/>
    </location>
</feature>
<organism evidence="2 3">
    <name type="scientific">Pleurodeles waltl</name>
    <name type="common">Iberian ribbed newt</name>
    <dbReference type="NCBI Taxonomy" id="8319"/>
    <lineage>
        <taxon>Eukaryota</taxon>
        <taxon>Metazoa</taxon>
        <taxon>Chordata</taxon>
        <taxon>Craniata</taxon>
        <taxon>Vertebrata</taxon>
        <taxon>Euteleostomi</taxon>
        <taxon>Amphibia</taxon>
        <taxon>Batrachia</taxon>
        <taxon>Caudata</taxon>
        <taxon>Salamandroidea</taxon>
        <taxon>Salamandridae</taxon>
        <taxon>Pleurodelinae</taxon>
        <taxon>Pleurodeles</taxon>
    </lineage>
</organism>
<comment type="caution">
    <text evidence="2">The sequence shown here is derived from an EMBL/GenBank/DDBJ whole genome shotgun (WGS) entry which is preliminary data.</text>
</comment>
<feature type="compositionally biased region" description="Basic residues" evidence="1">
    <location>
        <begin position="214"/>
        <end position="223"/>
    </location>
</feature>
<dbReference type="AlphaFoldDB" id="A0AAV7L0R2"/>
<evidence type="ECO:0000256" key="1">
    <source>
        <dbReference type="SAM" id="MobiDB-lite"/>
    </source>
</evidence>
<proteinExistence type="predicted"/>
<evidence type="ECO:0000313" key="2">
    <source>
        <dbReference type="EMBL" id="KAJ1084758.1"/>
    </source>
</evidence>
<accession>A0AAV7L0R2</accession>
<feature type="compositionally biased region" description="Polar residues" evidence="1">
    <location>
        <begin position="100"/>
        <end position="110"/>
    </location>
</feature>
<gene>
    <name evidence="2" type="ORF">NDU88_004904</name>
</gene>
<sequence length="267" mass="30241">MTTPVTASKGDVGVKISAAEANSFLSVPVGHIRVRRNGKWYHTMPDFPAYYRYYNSIGHYEGVLEIERIQQTYLHMLQLEQVYGKDAPYYQNTIGVRTPTQDARGQTETPSACDPNYDKGCTIHGAPPRTRKGPPRSHKRPNCNPEDPQCRHLPWYKGRGRVCDPYQEPSCRPVSHSGGTELKGPGRPPPKAMEYDCDPIYDNKCPQSMKIVRRRLHPQRYRGKGSNGSAPHRRGSTKDRQRNKFQGNFKPHLTKMGGQGKRSHAAK</sequence>
<protein>
    <submittedName>
        <fullName evidence="2">Uncharacterized protein</fullName>
    </submittedName>
</protein>
<evidence type="ECO:0000313" key="3">
    <source>
        <dbReference type="Proteomes" id="UP001066276"/>
    </source>
</evidence>
<feature type="region of interest" description="Disordered" evidence="1">
    <location>
        <begin position="214"/>
        <end position="267"/>
    </location>
</feature>
<dbReference type="Proteomes" id="UP001066276">
    <property type="component" value="Chromosome 12"/>
</dbReference>
<feature type="compositionally biased region" description="Basic residues" evidence="1">
    <location>
        <begin position="129"/>
        <end position="141"/>
    </location>
</feature>